<evidence type="ECO:0000313" key="2">
    <source>
        <dbReference type="EMBL" id="CAI8610293.1"/>
    </source>
</evidence>
<sequence>MAAVPPSENRQMPITIVPTHVGHMIPPIPIWTLSFSNPLHISDLLHSTTPLQHTPSSSHSPSPTLKTTTRPKTISRFRSTTLTTTIAPIRHHQACQPPNTSSEVSVTDDHTRFHLYFSQLLFHVFVVMSKSGKIWHKFVCLMKRKRDTGERGRGIESEK</sequence>
<protein>
    <submittedName>
        <fullName evidence="2">Uncharacterized protein</fullName>
    </submittedName>
</protein>
<evidence type="ECO:0000256" key="1">
    <source>
        <dbReference type="SAM" id="MobiDB-lite"/>
    </source>
</evidence>
<organism evidence="2 3">
    <name type="scientific">Vicia faba</name>
    <name type="common">Broad bean</name>
    <name type="synonym">Faba vulgaris</name>
    <dbReference type="NCBI Taxonomy" id="3906"/>
    <lineage>
        <taxon>Eukaryota</taxon>
        <taxon>Viridiplantae</taxon>
        <taxon>Streptophyta</taxon>
        <taxon>Embryophyta</taxon>
        <taxon>Tracheophyta</taxon>
        <taxon>Spermatophyta</taxon>
        <taxon>Magnoliopsida</taxon>
        <taxon>eudicotyledons</taxon>
        <taxon>Gunneridae</taxon>
        <taxon>Pentapetalae</taxon>
        <taxon>rosids</taxon>
        <taxon>fabids</taxon>
        <taxon>Fabales</taxon>
        <taxon>Fabaceae</taxon>
        <taxon>Papilionoideae</taxon>
        <taxon>50 kb inversion clade</taxon>
        <taxon>NPAAA clade</taxon>
        <taxon>Hologalegina</taxon>
        <taxon>IRL clade</taxon>
        <taxon>Fabeae</taxon>
        <taxon>Vicia</taxon>
    </lineage>
</organism>
<dbReference type="Proteomes" id="UP001157006">
    <property type="component" value="Chromosome 4"/>
</dbReference>
<reference evidence="2 3" key="1">
    <citation type="submission" date="2023-01" db="EMBL/GenBank/DDBJ databases">
        <authorList>
            <person name="Kreplak J."/>
        </authorList>
    </citation>
    <scope>NUCLEOTIDE SEQUENCE [LARGE SCALE GENOMIC DNA]</scope>
</reference>
<accession>A0AAV1ALP9</accession>
<proteinExistence type="predicted"/>
<feature type="compositionally biased region" description="Low complexity" evidence="1">
    <location>
        <begin position="50"/>
        <end position="68"/>
    </location>
</feature>
<evidence type="ECO:0000313" key="3">
    <source>
        <dbReference type="Proteomes" id="UP001157006"/>
    </source>
</evidence>
<name>A0AAV1ALP9_VICFA</name>
<dbReference type="AlphaFoldDB" id="A0AAV1ALP9"/>
<gene>
    <name evidence="2" type="ORF">VFH_IV175200</name>
</gene>
<dbReference type="EMBL" id="OX451739">
    <property type="protein sequence ID" value="CAI8610293.1"/>
    <property type="molecule type" value="Genomic_DNA"/>
</dbReference>
<keyword evidence="3" id="KW-1185">Reference proteome</keyword>
<feature type="region of interest" description="Disordered" evidence="1">
    <location>
        <begin position="50"/>
        <end position="70"/>
    </location>
</feature>